<comment type="caution">
    <text evidence="1">The sequence shown here is derived from an EMBL/GenBank/DDBJ whole genome shotgun (WGS) entry which is preliminary data.</text>
</comment>
<evidence type="ECO:0000313" key="1">
    <source>
        <dbReference type="EMBL" id="VEL15503.1"/>
    </source>
</evidence>
<evidence type="ECO:0000313" key="2">
    <source>
        <dbReference type="Proteomes" id="UP000784294"/>
    </source>
</evidence>
<name>A0A448WMM4_9PLAT</name>
<reference evidence="1" key="1">
    <citation type="submission" date="2018-11" db="EMBL/GenBank/DDBJ databases">
        <authorList>
            <consortium name="Pathogen Informatics"/>
        </authorList>
    </citation>
    <scope>NUCLEOTIDE SEQUENCE</scope>
</reference>
<organism evidence="1 2">
    <name type="scientific">Protopolystoma xenopodis</name>
    <dbReference type="NCBI Taxonomy" id="117903"/>
    <lineage>
        <taxon>Eukaryota</taxon>
        <taxon>Metazoa</taxon>
        <taxon>Spiralia</taxon>
        <taxon>Lophotrochozoa</taxon>
        <taxon>Platyhelminthes</taxon>
        <taxon>Monogenea</taxon>
        <taxon>Polyopisthocotylea</taxon>
        <taxon>Polystomatidea</taxon>
        <taxon>Polystomatidae</taxon>
        <taxon>Protopolystoma</taxon>
    </lineage>
</organism>
<keyword evidence="2" id="KW-1185">Reference proteome</keyword>
<gene>
    <name evidence="1" type="ORF">PXEA_LOCUS8943</name>
</gene>
<dbReference type="AlphaFoldDB" id="A0A448WMM4"/>
<dbReference type="Proteomes" id="UP000784294">
    <property type="component" value="Unassembled WGS sequence"/>
</dbReference>
<protein>
    <submittedName>
        <fullName evidence="1">Uncharacterized protein</fullName>
    </submittedName>
</protein>
<proteinExistence type="predicted"/>
<accession>A0A448WMM4</accession>
<sequence>MVTIGSLNTFRSLDLHAKHISGRFFRRVLNDPVRPPEPCPTSQSLNRLSTFSTQCFSTSSSHPGYFNSPSSLNPSVITTTPSGSPIFHTKGVFSSSPEGPSPLNVRYVPESFLSPSSSSQLQSLPTSSSNCLLIETAVSRAFSPTSPLIQRSFNETAPLTVLSTFGQIAHSPSHPAPTDAPPEAITMPIQPSGIIDSFFSSPTSTSVFVASYKDTHPRLRPSLLHGLAANHLPDISKSSNIPDCLASIDTHVETTNPANGTKQAWLCTVPPQISAGREIEITRFGKGYVVCIT</sequence>
<dbReference type="EMBL" id="CAAALY010024815">
    <property type="protein sequence ID" value="VEL15503.1"/>
    <property type="molecule type" value="Genomic_DNA"/>
</dbReference>